<organism evidence="2 3">
    <name type="scientific">Lactarius akahatsu</name>
    <dbReference type="NCBI Taxonomy" id="416441"/>
    <lineage>
        <taxon>Eukaryota</taxon>
        <taxon>Fungi</taxon>
        <taxon>Dikarya</taxon>
        <taxon>Basidiomycota</taxon>
        <taxon>Agaricomycotina</taxon>
        <taxon>Agaricomycetes</taxon>
        <taxon>Russulales</taxon>
        <taxon>Russulaceae</taxon>
        <taxon>Lactarius</taxon>
    </lineage>
</organism>
<gene>
    <name evidence="2" type="ORF">EDB92DRAFT_503988</name>
</gene>
<feature type="transmembrane region" description="Helical" evidence="1">
    <location>
        <begin position="74"/>
        <end position="97"/>
    </location>
</feature>
<evidence type="ECO:0000313" key="2">
    <source>
        <dbReference type="EMBL" id="KAH9000439.1"/>
    </source>
</evidence>
<dbReference type="EMBL" id="JAKELL010000002">
    <property type="protein sequence ID" value="KAH9000439.1"/>
    <property type="molecule type" value="Genomic_DNA"/>
</dbReference>
<keyword evidence="1" id="KW-1133">Transmembrane helix</keyword>
<comment type="caution">
    <text evidence="2">The sequence shown here is derived from an EMBL/GenBank/DDBJ whole genome shotgun (WGS) entry which is preliminary data.</text>
</comment>
<dbReference type="AlphaFoldDB" id="A0AAD4QHQ7"/>
<keyword evidence="3" id="KW-1185">Reference proteome</keyword>
<proteinExistence type="predicted"/>
<name>A0AAD4QHQ7_9AGAM</name>
<feature type="transmembrane region" description="Helical" evidence="1">
    <location>
        <begin position="42"/>
        <end position="62"/>
    </location>
</feature>
<reference evidence="2" key="1">
    <citation type="submission" date="2022-01" db="EMBL/GenBank/DDBJ databases">
        <title>Comparative genomics reveals a dynamic genome evolution in the ectomycorrhizal milk-cap (Lactarius) mushrooms.</title>
        <authorList>
            <consortium name="DOE Joint Genome Institute"/>
            <person name="Lebreton A."/>
            <person name="Tang N."/>
            <person name="Kuo A."/>
            <person name="LaButti K."/>
            <person name="Drula E."/>
            <person name="Barry K."/>
            <person name="Clum A."/>
            <person name="Lipzen A."/>
            <person name="Mousain D."/>
            <person name="Ng V."/>
            <person name="Wang R."/>
            <person name="Wang X."/>
            <person name="Dai Y."/>
            <person name="Henrissat B."/>
            <person name="Grigoriev I.V."/>
            <person name="Guerin-Laguette A."/>
            <person name="Yu F."/>
            <person name="Martin F.M."/>
        </authorList>
    </citation>
    <scope>NUCLEOTIDE SEQUENCE</scope>
    <source>
        <strain evidence="2">QP</strain>
    </source>
</reference>
<keyword evidence="1" id="KW-0472">Membrane</keyword>
<evidence type="ECO:0000256" key="1">
    <source>
        <dbReference type="SAM" id="Phobius"/>
    </source>
</evidence>
<sequence length="106" mass="12092">MFIVCFAISMVAWLVCLGTVPIVWRDRMELSRAESDNDDGLPWFAWILPAAYGVASTELIVHRNHPHVQSGEDYWGFGQIVSIILILPIIIEIMVAFKRWYSGDPE</sequence>
<dbReference type="Proteomes" id="UP001201163">
    <property type="component" value="Unassembled WGS sequence"/>
</dbReference>
<keyword evidence="1" id="KW-0812">Transmembrane</keyword>
<protein>
    <submittedName>
        <fullName evidence="2">Uncharacterized protein</fullName>
    </submittedName>
</protein>
<evidence type="ECO:0000313" key="3">
    <source>
        <dbReference type="Proteomes" id="UP001201163"/>
    </source>
</evidence>
<accession>A0AAD4QHQ7</accession>